<reference evidence="2 3" key="2">
    <citation type="submission" date="2018-11" db="EMBL/GenBank/DDBJ databases">
        <authorList>
            <consortium name="Pathogen Informatics"/>
        </authorList>
    </citation>
    <scope>NUCLEOTIDE SEQUENCE [LARGE SCALE GENOMIC DNA]</scope>
</reference>
<accession>A0A0N4YM17</accession>
<keyword evidence="1" id="KW-0472">Membrane</keyword>
<evidence type="ECO:0000313" key="4">
    <source>
        <dbReference type="WBParaSite" id="NBR_0001818701-mRNA-1"/>
    </source>
</evidence>
<keyword evidence="1" id="KW-1133">Transmembrane helix</keyword>
<organism evidence="4">
    <name type="scientific">Nippostrongylus brasiliensis</name>
    <name type="common">Rat hookworm</name>
    <dbReference type="NCBI Taxonomy" id="27835"/>
    <lineage>
        <taxon>Eukaryota</taxon>
        <taxon>Metazoa</taxon>
        <taxon>Ecdysozoa</taxon>
        <taxon>Nematoda</taxon>
        <taxon>Chromadorea</taxon>
        <taxon>Rhabditida</taxon>
        <taxon>Rhabditina</taxon>
        <taxon>Rhabditomorpha</taxon>
        <taxon>Strongyloidea</taxon>
        <taxon>Heligmosomidae</taxon>
        <taxon>Nippostrongylus</taxon>
    </lineage>
</organism>
<dbReference type="EMBL" id="UYSL01023235">
    <property type="protein sequence ID" value="VDL81909.1"/>
    <property type="molecule type" value="Genomic_DNA"/>
</dbReference>
<keyword evidence="3" id="KW-1185">Reference proteome</keyword>
<feature type="transmembrane region" description="Helical" evidence="1">
    <location>
        <begin position="98"/>
        <end position="121"/>
    </location>
</feature>
<evidence type="ECO:0000256" key="1">
    <source>
        <dbReference type="SAM" id="Phobius"/>
    </source>
</evidence>
<dbReference type="AlphaFoldDB" id="A0A0N4YM17"/>
<dbReference type="WBParaSite" id="NBR_0001818701-mRNA-1">
    <property type="protein sequence ID" value="NBR_0001818701-mRNA-1"/>
    <property type="gene ID" value="NBR_0001818701"/>
</dbReference>
<evidence type="ECO:0000313" key="2">
    <source>
        <dbReference type="EMBL" id="VDL81909.1"/>
    </source>
</evidence>
<evidence type="ECO:0000313" key="3">
    <source>
        <dbReference type="Proteomes" id="UP000271162"/>
    </source>
</evidence>
<gene>
    <name evidence="2" type="ORF">NBR_LOCUS18188</name>
</gene>
<reference evidence="4" key="1">
    <citation type="submission" date="2017-02" db="UniProtKB">
        <authorList>
            <consortium name="WormBaseParasite"/>
        </authorList>
    </citation>
    <scope>IDENTIFICATION</scope>
</reference>
<protein>
    <submittedName>
        <fullName evidence="2 4">Uncharacterized protein</fullName>
    </submittedName>
</protein>
<dbReference type="Proteomes" id="UP000271162">
    <property type="component" value="Unassembled WGS sequence"/>
</dbReference>
<sequence>MIMRVREEDEVVLPSRERRPDCPTVGLAPWTTLPYQEGTTASLCIQVGRIHDATTYDTSSQSSRTSFPREGRCRGFTARIHNHALLAWPPDKNDPPTLQVAVVSVSAVPPAMGVLFLLLILCS</sequence>
<proteinExistence type="predicted"/>
<name>A0A0N4YM17_NIPBR</name>
<keyword evidence="1" id="KW-0812">Transmembrane</keyword>